<evidence type="ECO:0000313" key="3">
    <source>
        <dbReference type="Proteomes" id="UP001270362"/>
    </source>
</evidence>
<dbReference type="Proteomes" id="UP001270362">
    <property type="component" value="Unassembled WGS sequence"/>
</dbReference>
<organism evidence="2 3">
    <name type="scientific">Podospora appendiculata</name>
    <dbReference type="NCBI Taxonomy" id="314037"/>
    <lineage>
        <taxon>Eukaryota</taxon>
        <taxon>Fungi</taxon>
        <taxon>Dikarya</taxon>
        <taxon>Ascomycota</taxon>
        <taxon>Pezizomycotina</taxon>
        <taxon>Sordariomycetes</taxon>
        <taxon>Sordariomycetidae</taxon>
        <taxon>Sordariales</taxon>
        <taxon>Podosporaceae</taxon>
        <taxon>Podospora</taxon>
    </lineage>
</organism>
<reference evidence="2" key="1">
    <citation type="journal article" date="2023" name="Mol. Phylogenet. Evol.">
        <title>Genome-scale phylogeny and comparative genomics of the fungal order Sordariales.</title>
        <authorList>
            <person name="Hensen N."/>
            <person name="Bonometti L."/>
            <person name="Westerberg I."/>
            <person name="Brannstrom I.O."/>
            <person name="Guillou S."/>
            <person name="Cros-Aarteil S."/>
            <person name="Calhoun S."/>
            <person name="Haridas S."/>
            <person name="Kuo A."/>
            <person name="Mondo S."/>
            <person name="Pangilinan J."/>
            <person name="Riley R."/>
            <person name="LaButti K."/>
            <person name="Andreopoulos B."/>
            <person name="Lipzen A."/>
            <person name="Chen C."/>
            <person name="Yan M."/>
            <person name="Daum C."/>
            <person name="Ng V."/>
            <person name="Clum A."/>
            <person name="Steindorff A."/>
            <person name="Ohm R.A."/>
            <person name="Martin F."/>
            <person name="Silar P."/>
            <person name="Natvig D.O."/>
            <person name="Lalanne C."/>
            <person name="Gautier V."/>
            <person name="Ament-Velasquez S.L."/>
            <person name="Kruys A."/>
            <person name="Hutchinson M.I."/>
            <person name="Powell A.J."/>
            <person name="Barry K."/>
            <person name="Miller A.N."/>
            <person name="Grigoriev I.V."/>
            <person name="Debuchy R."/>
            <person name="Gladieux P."/>
            <person name="Hiltunen Thoren M."/>
            <person name="Johannesson H."/>
        </authorList>
    </citation>
    <scope>NUCLEOTIDE SEQUENCE</scope>
    <source>
        <strain evidence="2">CBS 314.62</strain>
    </source>
</reference>
<feature type="chain" id="PRO_5042158828" evidence="1">
    <location>
        <begin position="20"/>
        <end position="355"/>
    </location>
</feature>
<feature type="signal peptide" evidence="1">
    <location>
        <begin position="1"/>
        <end position="19"/>
    </location>
</feature>
<dbReference type="AlphaFoldDB" id="A0AAE0XH25"/>
<keyword evidence="3" id="KW-1185">Reference proteome</keyword>
<proteinExistence type="predicted"/>
<accession>A0AAE0XH25</accession>
<reference evidence="2" key="2">
    <citation type="submission" date="2023-06" db="EMBL/GenBank/DDBJ databases">
        <authorList>
            <consortium name="Lawrence Berkeley National Laboratory"/>
            <person name="Haridas S."/>
            <person name="Hensen N."/>
            <person name="Bonometti L."/>
            <person name="Westerberg I."/>
            <person name="Brannstrom I.O."/>
            <person name="Guillou S."/>
            <person name="Cros-Aarteil S."/>
            <person name="Calhoun S."/>
            <person name="Kuo A."/>
            <person name="Mondo S."/>
            <person name="Pangilinan J."/>
            <person name="Riley R."/>
            <person name="Labutti K."/>
            <person name="Andreopoulos B."/>
            <person name="Lipzen A."/>
            <person name="Chen C."/>
            <person name="Yanf M."/>
            <person name="Daum C."/>
            <person name="Ng V."/>
            <person name="Clum A."/>
            <person name="Steindorff A."/>
            <person name="Ohm R."/>
            <person name="Martin F."/>
            <person name="Silar P."/>
            <person name="Natvig D."/>
            <person name="Lalanne C."/>
            <person name="Gautier V."/>
            <person name="Ament-Velasquez S.L."/>
            <person name="Kruys A."/>
            <person name="Hutchinson M.I."/>
            <person name="Powell A.J."/>
            <person name="Barry K."/>
            <person name="Miller A.N."/>
            <person name="Grigoriev I.V."/>
            <person name="Debuchy R."/>
            <person name="Gladieux P."/>
            <person name="Thoren M.H."/>
            <person name="Johannesson H."/>
        </authorList>
    </citation>
    <scope>NUCLEOTIDE SEQUENCE</scope>
    <source>
        <strain evidence="2">CBS 314.62</strain>
    </source>
</reference>
<evidence type="ECO:0000256" key="1">
    <source>
        <dbReference type="SAM" id="SignalP"/>
    </source>
</evidence>
<dbReference type="EMBL" id="JAULSO010000001">
    <property type="protein sequence ID" value="KAK3693090.1"/>
    <property type="molecule type" value="Genomic_DNA"/>
</dbReference>
<protein>
    <submittedName>
        <fullName evidence="2">Uncharacterized protein</fullName>
    </submittedName>
</protein>
<keyword evidence="1" id="KW-0732">Signal</keyword>
<gene>
    <name evidence="2" type="ORF">B0T22DRAFT_504497</name>
</gene>
<name>A0AAE0XH25_9PEZI</name>
<comment type="caution">
    <text evidence="2">The sequence shown here is derived from an EMBL/GenBank/DDBJ whole genome shotgun (WGS) entry which is preliminary data.</text>
</comment>
<sequence length="355" mass="37231">MLLFPVGLALALLVRRSSAAPIDATCQCIGVDYTDSGSYLIDSSVDSNFSFASELEGNCGNTTISTSLRDENGNSYACSPITPTAPGIIQISTCDIPYSNMTTGIWEILIRFTPDLLQTRTFQLTVGAPATVVTTPPTTIIQTSIAIQNTTDRQVTSSTTTVSTVTAICKYTTTITAPSSPTITSAPQPAPTGAFTVIVSGSTCVVASQGWNGFSRPGGRGGGWGGGWRGGPPPWLTSMWASAGHGGFPPWISCISRTAALAPRTALPRMVAAWTSTYTQTTFTATQTSTSYLPAVTATVFAIETVTQTITPAATTNCLNWVRDTTKTVTEPGARLTTITVVTLVNHVTETVFVT</sequence>
<evidence type="ECO:0000313" key="2">
    <source>
        <dbReference type="EMBL" id="KAK3693090.1"/>
    </source>
</evidence>